<name>A0A0H5Q629_9ZZZZ</name>
<organism evidence="1">
    <name type="scientific">uncultured prokaryote</name>
    <dbReference type="NCBI Taxonomy" id="198431"/>
    <lineage>
        <taxon>unclassified sequences</taxon>
        <taxon>environmental samples</taxon>
    </lineage>
</organism>
<proteinExistence type="predicted"/>
<reference evidence="1" key="1">
    <citation type="submission" date="2015-06" db="EMBL/GenBank/DDBJ databases">
        <authorList>
            <person name="Joergensen T."/>
        </authorList>
    </citation>
    <scope>NUCLEOTIDE SEQUENCE</scope>
    <source>
        <strain evidence="1">RGFK1491</strain>
    </source>
</reference>
<dbReference type="EMBL" id="LN854028">
    <property type="protein sequence ID" value="CRY97328.1"/>
    <property type="molecule type" value="Genomic_DNA"/>
</dbReference>
<dbReference type="AlphaFoldDB" id="A0A0H5Q629"/>
<evidence type="ECO:0000313" key="1">
    <source>
        <dbReference type="EMBL" id="CRY97328.1"/>
    </source>
</evidence>
<accession>A0A0H5Q629</accession>
<reference evidence="1" key="2">
    <citation type="submission" date="2015-07" db="EMBL/GenBank/DDBJ databases">
        <title>Plasmids, circular viruses and viroids from rat gut.</title>
        <authorList>
            <person name="Jorgensen T.J."/>
            <person name="Hansen M.A."/>
            <person name="Xu Z."/>
            <person name="Tabak M.A."/>
            <person name="Sorensen S.J."/>
            <person name="Hansen L.H."/>
        </authorList>
    </citation>
    <scope>NUCLEOTIDE SEQUENCE</scope>
    <source>
        <strain evidence="1">RGFK1491</strain>
    </source>
</reference>
<sequence length="197" mass="20728">MVNLREMIVDITGPQGSGMVNVHYFESTGDAAAQMAALQSLYSDMDVYIADLYSFSIRGSGKVLDEITGDLVDFWTEGAALVVPGTGSAEPVADATQLLFRWETGTIVNNRVVKGHTYVPGFTVNNLLNGNMTTTSTSTLSGVAVAFAGTAGHGIWSRPRAANPSADPPVTARDGTFAPATSGSVWNELAVLRGRRG</sequence>
<protein>
    <submittedName>
        <fullName evidence="1">Uncharacterized protein</fullName>
    </submittedName>
</protein>